<dbReference type="KEGG" id="gtl:EP073_07435"/>
<name>A0A410JYW8_9BACT</name>
<dbReference type="RefSeq" id="WP_128466524.1">
    <property type="nucleotide sequence ID" value="NZ_CP035108.1"/>
</dbReference>
<dbReference type="AlphaFoldDB" id="A0A410JYW8"/>
<dbReference type="OrthoDB" id="8776330at2"/>
<dbReference type="InterPro" id="IPR021317">
    <property type="entry name" value="DUF2917"/>
</dbReference>
<keyword evidence="2" id="KW-1185">Reference proteome</keyword>
<evidence type="ECO:0000313" key="2">
    <source>
        <dbReference type="Proteomes" id="UP000287502"/>
    </source>
</evidence>
<accession>A0A410JYW8</accession>
<sequence length="74" mass="8065">MKGKSLRMSLGKDKLVSLNGVKKASLVCEQGKLWITGTKEGDIVVKSGEKVSLFPLHRLVIQGGTESMFSMEIN</sequence>
<gene>
    <name evidence="1" type="ORF">EP073_07435</name>
</gene>
<evidence type="ECO:0000313" key="1">
    <source>
        <dbReference type="EMBL" id="QAR33238.1"/>
    </source>
</evidence>
<protein>
    <submittedName>
        <fullName evidence="1">DUF2917 domain-containing protein</fullName>
    </submittedName>
</protein>
<proteinExistence type="predicted"/>
<organism evidence="1 2">
    <name type="scientific">Geovibrio thiophilus</name>
    <dbReference type="NCBI Taxonomy" id="139438"/>
    <lineage>
        <taxon>Bacteria</taxon>
        <taxon>Pseudomonadati</taxon>
        <taxon>Deferribacterota</taxon>
        <taxon>Deferribacteres</taxon>
        <taxon>Deferribacterales</taxon>
        <taxon>Geovibrionaceae</taxon>
        <taxon>Geovibrio</taxon>
    </lineage>
</organism>
<dbReference type="Proteomes" id="UP000287502">
    <property type="component" value="Chromosome"/>
</dbReference>
<dbReference type="EMBL" id="CP035108">
    <property type="protein sequence ID" value="QAR33238.1"/>
    <property type="molecule type" value="Genomic_DNA"/>
</dbReference>
<reference evidence="1 2" key="1">
    <citation type="submission" date="2019-01" db="EMBL/GenBank/DDBJ databases">
        <title>Geovibrio thiophilus DSM 11263, complete genome.</title>
        <authorList>
            <person name="Spring S."/>
            <person name="Bunk B."/>
            <person name="Sproer C."/>
        </authorList>
    </citation>
    <scope>NUCLEOTIDE SEQUENCE [LARGE SCALE GENOMIC DNA]</scope>
    <source>
        <strain evidence="1 2">DSM 11263</strain>
    </source>
</reference>
<dbReference type="Pfam" id="PF11142">
    <property type="entry name" value="DUF2917"/>
    <property type="match status" value="1"/>
</dbReference>